<dbReference type="EMBL" id="AP018712">
    <property type="protein sequence ID" value="BBE30787.1"/>
    <property type="molecule type" value="Genomic_DNA"/>
</dbReference>
<reference evidence="1 2" key="1">
    <citation type="submission" date="2018-06" db="EMBL/GenBank/DDBJ databases">
        <title>Genome sequencing of Oceanotoga sp. sy52.</title>
        <authorList>
            <person name="Mori K."/>
        </authorList>
    </citation>
    <scope>NUCLEOTIDE SEQUENCE [LARGE SCALE GENOMIC DNA]</scope>
    <source>
        <strain evidence="2">sy52</strain>
    </source>
</reference>
<evidence type="ECO:0000313" key="2">
    <source>
        <dbReference type="Proteomes" id="UP000516361"/>
    </source>
</evidence>
<gene>
    <name evidence="1" type="ORF">OSSY52_09280</name>
</gene>
<protein>
    <submittedName>
        <fullName evidence="1">Uncharacterized protein</fullName>
    </submittedName>
</protein>
<sequence>MKKLFILIFLSIISLQVFANIYSYSIFIKRENKEITLFNISVIEGYTFKYSTNGIIESDFEITPVNTTKKVVTSKIKINSKTFLFENTVNSKLGEKKYLLKAKDLNNEKFEIYLIVNGIKNINFETKKEKNFNSIKYKSINNEVVFSTKLGKLYLNYSTLKTISIGFYYKNSLLKISSNGTEIKASIVDNTNIDNLKLNAEFYPIIYKDKKIMFAPEFNSKINYLIYDFLGIETNISMVDYNFTFSSGLFLNFNFNDIKVSSDLFYNILENKYSFEAKLEYIY</sequence>
<dbReference type="KEGG" id="ocy:OSSY52_09280"/>
<dbReference type="InParanoid" id="A0A7G1G787"/>
<accession>A0A7G1G787</accession>
<dbReference type="Proteomes" id="UP000516361">
    <property type="component" value="Chromosome"/>
</dbReference>
<dbReference type="RefSeq" id="WP_190615856.1">
    <property type="nucleotide sequence ID" value="NZ_AP018712.1"/>
</dbReference>
<proteinExistence type="predicted"/>
<evidence type="ECO:0000313" key="1">
    <source>
        <dbReference type="EMBL" id="BBE30787.1"/>
    </source>
</evidence>
<dbReference type="AlphaFoldDB" id="A0A7G1G787"/>
<keyword evidence="2" id="KW-1185">Reference proteome</keyword>
<organism evidence="1 2">
    <name type="scientific">Tepiditoga spiralis</name>
    <dbReference type="NCBI Taxonomy" id="2108365"/>
    <lineage>
        <taxon>Bacteria</taxon>
        <taxon>Thermotogati</taxon>
        <taxon>Thermotogota</taxon>
        <taxon>Thermotogae</taxon>
        <taxon>Petrotogales</taxon>
        <taxon>Petrotogaceae</taxon>
        <taxon>Tepiditoga</taxon>
    </lineage>
</organism>
<name>A0A7G1G787_9BACT</name>